<keyword evidence="3" id="KW-0804">Transcription</keyword>
<dbReference type="InterPro" id="IPR019888">
    <property type="entry name" value="Tscrpt_reg_AsnC-like"/>
</dbReference>
<dbReference type="Gene3D" id="1.10.10.10">
    <property type="entry name" value="Winged helix-like DNA-binding domain superfamily/Winged helix DNA-binding domain"/>
    <property type="match status" value="2"/>
</dbReference>
<evidence type="ECO:0000313" key="7">
    <source>
        <dbReference type="Proteomes" id="UP000634229"/>
    </source>
</evidence>
<dbReference type="InterPro" id="IPR000485">
    <property type="entry name" value="AsnC-type_HTH_dom"/>
</dbReference>
<gene>
    <name evidence="6" type="ORF">JK363_14365</name>
</gene>
<dbReference type="InterPro" id="IPR036390">
    <property type="entry name" value="WH_DNA-bd_sf"/>
</dbReference>
<accession>A0ABS1NCN2</accession>
<dbReference type="Gene3D" id="3.30.70.920">
    <property type="match status" value="1"/>
</dbReference>
<dbReference type="InterPro" id="IPR011008">
    <property type="entry name" value="Dimeric_a/b-barrel"/>
</dbReference>
<dbReference type="Pfam" id="PF01037">
    <property type="entry name" value="AsnC_trans_reg"/>
    <property type="match status" value="1"/>
</dbReference>
<feature type="domain" description="HTH asnC-type" evidence="5">
    <location>
        <begin position="9"/>
        <end position="50"/>
    </location>
</feature>
<name>A0ABS1NCN2_9ACTN</name>
<dbReference type="SUPFAM" id="SSF54909">
    <property type="entry name" value="Dimeric alpha+beta barrel"/>
    <property type="match status" value="1"/>
</dbReference>
<protein>
    <submittedName>
        <fullName evidence="6">Lrp/AsnC family transcriptional regulator</fullName>
    </submittedName>
</protein>
<evidence type="ECO:0000256" key="3">
    <source>
        <dbReference type="ARBA" id="ARBA00023163"/>
    </source>
</evidence>
<dbReference type="InterPro" id="IPR019885">
    <property type="entry name" value="Tscrpt_reg_HTH_AsnC-type_CS"/>
</dbReference>
<dbReference type="EMBL" id="JAERRF010000007">
    <property type="protein sequence ID" value="MBL1097834.1"/>
    <property type="molecule type" value="Genomic_DNA"/>
</dbReference>
<dbReference type="InterPro" id="IPR036388">
    <property type="entry name" value="WH-like_DNA-bd_sf"/>
</dbReference>
<evidence type="ECO:0000259" key="4">
    <source>
        <dbReference type="Pfam" id="PF01037"/>
    </source>
</evidence>
<dbReference type="PRINTS" id="PR00033">
    <property type="entry name" value="HTHASNC"/>
</dbReference>
<feature type="domain" description="Transcription regulator AsnC/Lrp ligand binding" evidence="4">
    <location>
        <begin position="74"/>
        <end position="144"/>
    </location>
</feature>
<organism evidence="6 7">
    <name type="scientific">Streptomyces coffeae</name>
    <dbReference type="NCBI Taxonomy" id="621382"/>
    <lineage>
        <taxon>Bacteria</taxon>
        <taxon>Bacillati</taxon>
        <taxon>Actinomycetota</taxon>
        <taxon>Actinomycetes</taxon>
        <taxon>Kitasatosporales</taxon>
        <taxon>Streptomycetaceae</taxon>
        <taxon>Streptomyces</taxon>
    </lineage>
</organism>
<dbReference type="Pfam" id="PF13404">
    <property type="entry name" value="HTH_AsnC-type"/>
    <property type="match status" value="2"/>
</dbReference>
<dbReference type="SMART" id="SM00344">
    <property type="entry name" value="HTH_ASNC"/>
    <property type="match status" value="2"/>
</dbReference>
<comment type="caution">
    <text evidence="6">The sequence shown here is derived from an EMBL/GenBank/DDBJ whole genome shotgun (WGS) entry which is preliminary data.</text>
</comment>
<proteinExistence type="predicted"/>
<keyword evidence="1" id="KW-0805">Transcription regulation</keyword>
<sequence length="345" mass="37522">MTDSATGLLDELDLCLVNALQAAPRAPWARVARAIEVSPVTAARRWERLRAQGLVWVTAYGGAFVNHHHCVAIVGVDCEPGRIPAISAALAEQPQIASIEHTAGHHDMSLNVMVDSLADLSLLHTEVLGRLPGVRATHSRIVTRFFTEGSRWDIRAISREQRDAVRSGAPLAMGDVDPAPAEADRELLLALGADGRAGYGELARRTGMSESTVRRRVAWMVRTGAALPRCEVAHTYSPYPVFATFHANVPSDALARVGPALAALPEVRMCAATTSNHNLVVNSWVRSIADVLRLESYIAQRFPEIAMADRSLTLGNPKRMGWILDEAGRAVRHVPIDLWRRPGAD</sequence>
<keyword evidence="2" id="KW-0238">DNA-binding</keyword>
<dbReference type="Proteomes" id="UP000634229">
    <property type="component" value="Unassembled WGS sequence"/>
</dbReference>
<dbReference type="InterPro" id="IPR019887">
    <property type="entry name" value="Tscrpt_reg_AsnC/Lrp_C"/>
</dbReference>
<evidence type="ECO:0000259" key="5">
    <source>
        <dbReference type="Pfam" id="PF13404"/>
    </source>
</evidence>
<evidence type="ECO:0000313" key="6">
    <source>
        <dbReference type="EMBL" id="MBL1097834.1"/>
    </source>
</evidence>
<keyword evidence="7" id="KW-1185">Reference proteome</keyword>
<feature type="domain" description="HTH asnC-type" evidence="5">
    <location>
        <begin position="184"/>
        <end position="218"/>
    </location>
</feature>
<reference evidence="6 7" key="1">
    <citation type="submission" date="2021-01" db="EMBL/GenBank/DDBJ databases">
        <title>WGS of actinomycetes isolated from Thailand.</title>
        <authorList>
            <person name="Thawai C."/>
        </authorList>
    </citation>
    <scope>NUCLEOTIDE SEQUENCE [LARGE SCALE GENOMIC DNA]</scope>
    <source>
        <strain evidence="6 7">CA1R205</strain>
    </source>
</reference>
<dbReference type="SUPFAM" id="SSF46785">
    <property type="entry name" value="Winged helix' DNA-binding domain"/>
    <property type="match status" value="2"/>
</dbReference>
<evidence type="ECO:0000256" key="2">
    <source>
        <dbReference type="ARBA" id="ARBA00023125"/>
    </source>
</evidence>
<dbReference type="PANTHER" id="PTHR30154:SF34">
    <property type="entry name" value="TRANSCRIPTIONAL REGULATOR AZLB"/>
    <property type="match status" value="1"/>
</dbReference>
<evidence type="ECO:0000256" key="1">
    <source>
        <dbReference type="ARBA" id="ARBA00023015"/>
    </source>
</evidence>
<dbReference type="PANTHER" id="PTHR30154">
    <property type="entry name" value="LEUCINE-RESPONSIVE REGULATORY PROTEIN"/>
    <property type="match status" value="1"/>
</dbReference>
<dbReference type="PROSITE" id="PS00519">
    <property type="entry name" value="HTH_ASNC_1"/>
    <property type="match status" value="1"/>
</dbReference>
<dbReference type="RefSeq" id="WP_201875252.1">
    <property type="nucleotide sequence ID" value="NZ_JAERRF010000007.1"/>
</dbReference>